<dbReference type="InterPro" id="IPR012337">
    <property type="entry name" value="RNaseH-like_sf"/>
</dbReference>
<dbReference type="Proteomes" id="UP001415857">
    <property type="component" value="Unassembled WGS sequence"/>
</dbReference>
<evidence type="ECO:0000259" key="1">
    <source>
        <dbReference type="Pfam" id="PF04937"/>
    </source>
</evidence>
<dbReference type="Pfam" id="PF05699">
    <property type="entry name" value="Dimer_Tnp_hAT"/>
    <property type="match status" value="1"/>
</dbReference>
<name>A0AAP0WTA2_LIQFO</name>
<dbReference type="EMBL" id="JBBPBK010000009">
    <property type="protein sequence ID" value="KAK9278737.1"/>
    <property type="molecule type" value="Genomic_DNA"/>
</dbReference>
<dbReference type="PANTHER" id="PTHR32166">
    <property type="entry name" value="OSJNBA0013A04.12 PROTEIN"/>
    <property type="match status" value="1"/>
</dbReference>
<dbReference type="SUPFAM" id="SSF53098">
    <property type="entry name" value="Ribonuclease H-like"/>
    <property type="match status" value="1"/>
</dbReference>
<keyword evidence="4" id="KW-1185">Reference proteome</keyword>
<dbReference type="InterPro" id="IPR008906">
    <property type="entry name" value="HATC_C_dom"/>
</dbReference>
<dbReference type="Pfam" id="PF04937">
    <property type="entry name" value="DUF659"/>
    <property type="match status" value="1"/>
</dbReference>
<evidence type="ECO:0000259" key="2">
    <source>
        <dbReference type="Pfam" id="PF05699"/>
    </source>
</evidence>
<protein>
    <submittedName>
        <fullName evidence="3">Uncharacterized protein</fullName>
    </submittedName>
</protein>
<dbReference type="InterPro" id="IPR007021">
    <property type="entry name" value="DUF659"/>
</dbReference>
<dbReference type="AlphaFoldDB" id="A0AAP0WTA2"/>
<evidence type="ECO:0000313" key="4">
    <source>
        <dbReference type="Proteomes" id="UP001415857"/>
    </source>
</evidence>
<evidence type="ECO:0000313" key="3">
    <source>
        <dbReference type="EMBL" id="KAK9278737.1"/>
    </source>
</evidence>
<dbReference type="PANTHER" id="PTHR32166:SF81">
    <property type="entry name" value="OS06G0658400 PROTEIN"/>
    <property type="match status" value="1"/>
</dbReference>
<comment type="caution">
    <text evidence="3">The sequence shown here is derived from an EMBL/GenBank/DDBJ whole genome shotgun (WGS) entry which is preliminary data.</text>
</comment>
<accession>A0AAP0WTA2</accession>
<organism evidence="3 4">
    <name type="scientific">Liquidambar formosana</name>
    <name type="common">Formosan gum</name>
    <dbReference type="NCBI Taxonomy" id="63359"/>
    <lineage>
        <taxon>Eukaryota</taxon>
        <taxon>Viridiplantae</taxon>
        <taxon>Streptophyta</taxon>
        <taxon>Embryophyta</taxon>
        <taxon>Tracheophyta</taxon>
        <taxon>Spermatophyta</taxon>
        <taxon>Magnoliopsida</taxon>
        <taxon>eudicotyledons</taxon>
        <taxon>Gunneridae</taxon>
        <taxon>Pentapetalae</taxon>
        <taxon>Saxifragales</taxon>
        <taxon>Altingiaceae</taxon>
        <taxon>Liquidambar</taxon>
    </lineage>
</organism>
<dbReference type="GO" id="GO:0046983">
    <property type="term" value="F:protein dimerization activity"/>
    <property type="evidence" value="ECO:0007669"/>
    <property type="project" value="InterPro"/>
</dbReference>
<sequence length="454" mass="51734">MFALGSTDTPKIAVNGWSDPQRRPLINFIAVNEVGPMFLKAINCQGEYKDKNFIASLITDTVGEVGPQNVIQVITNNAPVCRSAGLLVEAQYPQIFWTPCVVHTLNLALKNICAAKDTEANAITFAECNWITDIALDANIIKVFITTHSMRLAIYNQFVRLKMLAIADTRFASVVIMLKRFKMLKRGLQSMVISDQWVSYKEDNVKRAQFVKDKVLDDLWWDQINYIISFLDPIYDMLRIADTDKPCLHLVYDMWDNMIEKVRVAIYRHEHKHETKESSFFDVVHKILVDRWSKNNTPLHCMAHSLNPSCVDEFSDQDSMNDRGIMDPKLWWVVHGASTPKLQALAIKLLGQPSSSSCSERNWSTYSFINSVKRNKMTPQRAEDLVFVHSNLRLLSRRTQQYKEGESKMWDVGGDAFDPLDGAGILEFANLTLDEPELEIEILGEGGHDVEVDE</sequence>
<feature type="domain" description="DUF659" evidence="1">
    <location>
        <begin position="12"/>
        <end position="139"/>
    </location>
</feature>
<feature type="domain" description="HAT C-terminal dimerisation" evidence="2">
    <location>
        <begin position="312"/>
        <end position="392"/>
    </location>
</feature>
<reference evidence="3 4" key="1">
    <citation type="journal article" date="2024" name="Plant J.">
        <title>Genome sequences and population genomics reveal climatic adaptation and genomic divergence between two closely related sweetgum species.</title>
        <authorList>
            <person name="Xu W.Q."/>
            <person name="Ren C.Q."/>
            <person name="Zhang X.Y."/>
            <person name="Comes H.P."/>
            <person name="Liu X.H."/>
            <person name="Li Y.G."/>
            <person name="Kettle C.J."/>
            <person name="Jalonen R."/>
            <person name="Gaisberger H."/>
            <person name="Ma Y.Z."/>
            <person name="Qiu Y.X."/>
        </authorList>
    </citation>
    <scope>NUCLEOTIDE SEQUENCE [LARGE SCALE GENOMIC DNA]</scope>
    <source>
        <strain evidence="3">Hangzhou</strain>
    </source>
</reference>
<proteinExistence type="predicted"/>
<gene>
    <name evidence="3" type="ORF">L1049_028313</name>
</gene>